<dbReference type="EMBL" id="QJKJ01010047">
    <property type="protein sequence ID" value="RDX74829.1"/>
    <property type="molecule type" value="Genomic_DNA"/>
</dbReference>
<dbReference type="Proteomes" id="UP000257109">
    <property type="component" value="Unassembled WGS sequence"/>
</dbReference>
<keyword evidence="2" id="KW-1185">Reference proteome</keyword>
<feature type="non-terminal residue" evidence="1">
    <location>
        <position position="1"/>
    </location>
</feature>
<evidence type="ECO:0000313" key="1">
    <source>
        <dbReference type="EMBL" id="RDX74829.1"/>
    </source>
</evidence>
<accession>A0A371F961</accession>
<organism evidence="1 2">
    <name type="scientific">Mucuna pruriens</name>
    <name type="common">Velvet bean</name>
    <name type="synonym">Dolichos pruriens</name>
    <dbReference type="NCBI Taxonomy" id="157652"/>
    <lineage>
        <taxon>Eukaryota</taxon>
        <taxon>Viridiplantae</taxon>
        <taxon>Streptophyta</taxon>
        <taxon>Embryophyta</taxon>
        <taxon>Tracheophyta</taxon>
        <taxon>Spermatophyta</taxon>
        <taxon>Magnoliopsida</taxon>
        <taxon>eudicotyledons</taxon>
        <taxon>Gunneridae</taxon>
        <taxon>Pentapetalae</taxon>
        <taxon>rosids</taxon>
        <taxon>fabids</taxon>
        <taxon>Fabales</taxon>
        <taxon>Fabaceae</taxon>
        <taxon>Papilionoideae</taxon>
        <taxon>50 kb inversion clade</taxon>
        <taxon>NPAAA clade</taxon>
        <taxon>indigoferoid/millettioid clade</taxon>
        <taxon>Phaseoleae</taxon>
        <taxon>Mucuna</taxon>
    </lineage>
</organism>
<dbReference type="AlphaFoldDB" id="A0A371F961"/>
<name>A0A371F961_MUCPR</name>
<evidence type="ECO:0000313" key="2">
    <source>
        <dbReference type="Proteomes" id="UP000257109"/>
    </source>
</evidence>
<protein>
    <submittedName>
        <fullName evidence="1">Uncharacterized protein</fullName>
    </submittedName>
</protein>
<feature type="non-terminal residue" evidence="1">
    <location>
        <position position="252"/>
    </location>
</feature>
<sequence length="252" mass="29732">MDQIVTPTRTLAGIDSVKVIRRSTQSRVKVFLRGEKSKTHLRELGGLKNGSGGGFKAFLESRKIPLLVVKSKFLIFFRFFGSYDESIICFISFSGGNYGFHYWVFKESFFIDEIFLFCECQLNCKFCRFRYWGSHFFYNFLSPRFRAFLESRKISLLSLRFVREQFCQVVNSKFLIFFHFFGSYDGSIICFISFNGGNYGFRYWVQAFLESRKISLLGLHFLRGRYCQGDLSVFRESFFIDEIFLFCECQLN</sequence>
<gene>
    <name evidence="1" type="ORF">CR513_45371</name>
</gene>
<comment type="caution">
    <text evidence="1">The sequence shown here is derived from an EMBL/GenBank/DDBJ whole genome shotgun (WGS) entry which is preliminary data.</text>
</comment>
<reference evidence="1" key="1">
    <citation type="submission" date="2018-05" db="EMBL/GenBank/DDBJ databases">
        <title>Draft genome of Mucuna pruriens seed.</title>
        <authorList>
            <person name="Nnadi N.E."/>
            <person name="Vos R."/>
            <person name="Hasami M.H."/>
            <person name="Devisetty U.K."/>
            <person name="Aguiy J.C."/>
        </authorList>
    </citation>
    <scope>NUCLEOTIDE SEQUENCE [LARGE SCALE GENOMIC DNA]</scope>
    <source>
        <strain evidence="1">JCA_2017</strain>
    </source>
</reference>
<proteinExistence type="predicted"/>